<feature type="compositionally biased region" description="Basic residues" evidence="1">
    <location>
        <begin position="65"/>
        <end position="75"/>
    </location>
</feature>
<feature type="chain" id="PRO_5034319724" evidence="2">
    <location>
        <begin position="21"/>
        <end position="206"/>
    </location>
</feature>
<sequence>MHHRASLVLLVLLVLTAVFAVPTFDGHNSIGSLIPGLSSLQALRQGQSKLSSALPSTSQSIQTGHSRKSVPRHVSVRGGTPFGNLTITSAAPEQGLFYVHKSRLWRFNNESSIHAVNVRNMSEEAPGTDQIPLQLVLDESPGSSQSSGFRWHGSMLIYEQGKNNNSGVYYECLLPRGGYGLLTFLQGVPTPRGCSLLTLHGFEHDV</sequence>
<gene>
    <name evidence="3" type="ORF">D9757_000026</name>
</gene>
<evidence type="ECO:0000313" key="3">
    <source>
        <dbReference type="EMBL" id="KAF5393613.1"/>
    </source>
</evidence>
<dbReference type="OrthoDB" id="3229881at2759"/>
<evidence type="ECO:0000256" key="2">
    <source>
        <dbReference type="SAM" id="SignalP"/>
    </source>
</evidence>
<dbReference type="Proteomes" id="UP000518752">
    <property type="component" value="Unassembled WGS sequence"/>
</dbReference>
<proteinExistence type="predicted"/>
<feature type="compositionally biased region" description="Polar residues" evidence="1">
    <location>
        <begin position="52"/>
        <end position="64"/>
    </location>
</feature>
<name>A0A8H5I220_9AGAR</name>
<evidence type="ECO:0000313" key="4">
    <source>
        <dbReference type="Proteomes" id="UP000518752"/>
    </source>
</evidence>
<evidence type="ECO:0000256" key="1">
    <source>
        <dbReference type="SAM" id="MobiDB-lite"/>
    </source>
</evidence>
<reference evidence="3 4" key="1">
    <citation type="journal article" date="2020" name="ISME J.">
        <title>Uncovering the hidden diversity of litter-decomposition mechanisms in mushroom-forming fungi.</title>
        <authorList>
            <person name="Floudas D."/>
            <person name="Bentzer J."/>
            <person name="Ahren D."/>
            <person name="Johansson T."/>
            <person name="Persson P."/>
            <person name="Tunlid A."/>
        </authorList>
    </citation>
    <scope>NUCLEOTIDE SEQUENCE [LARGE SCALE GENOMIC DNA]</scope>
    <source>
        <strain evidence="3 4">CBS 406.79</strain>
    </source>
</reference>
<dbReference type="EMBL" id="JAACJN010000001">
    <property type="protein sequence ID" value="KAF5393613.1"/>
    <property type="molecule type" value="Genomic_DNA"/>
</dbReference>
<keyword evidence="4" id="KW-1185">Reference proteome</keyword>
<protein>
    <submittedName>
        <fullName evidence="3">Uncharacterized protein</fullName>
    </submittedName>
</protein>
<organism evidence="3 4">
    <name type="scientific">Collybiopsis confluens</name>
    <dbReference type="NCBI Taxonomy" id="2823264"/>
    <lineage>
        <taxon>Eukaryota</taxon>
        <taxon>Fungi</taxon>
        <taxon>Dikarya</taxon>
        <taxon>Basidiomycota</taxon>
        <taxon>Agaricomycotina</taxon>
        <taxon>Agaricomycetes</taxon>
        <taxon>Agaricomycetidae</taxon>
        <taxon>Agaricales</taxon>
        <taxon>Marasmiineae</taxon>
        <taxon>Omphalotaceae</taxon>
        <taxon>Collybiopsis</taxon>
    </lineage>
</organism>
<feature type="signal peptide" evidence="2">
    <location>
        <begin position="1"/>
        <end position="20"/>
    </location>
</feature>
<dbReference type="AlphaFoldDB" id="A0A8H5I220"/>
<comment type="caution">
    <text evidence="3">The sequence shown here is derived from an EMBL/GenBank/DDBJ whole genome shotgun (WGS) entry which is preliminary data.</text>
</comment>
<feature type="region of interest" description="Disordered" evidence="1">
    <location>
        <begin position="52"/>
        <end position="77"/>
    </location>
</feature>
<keyword evidence="2" id="KW-0732">Signal</keyword>
<accession>A0A8H5I220</accession>